<dbReference type="InterPro" id="IPR005467">
    <property type="entry name" value="His_kinase_dom"/>
</dbReference>
<evidence type="ECO:0000256" key="11">
    <source>
        <dbReference type="ARBA" id="ARBA00022989"/>
    </source>
</evidence>
<evidence type="ECO:0000313" key="25">
    <source>
        <dbReference type="EMBL" id="ETI58757.1"/>
    </source>
</evidence>
<dbReference type="eggNOG" id="COG0642">
    <property type="taxonomic scope" value="Bacteria"/>
</dbReference>
<dbReference type="InterPro" id="IPR036097">
    <property type="entry name" value="HisK_dim/P_sf"/>
</dbReference>
<dbReference type="CDD" id="cd00082">
    <property type="entry name" value="HisKA"/>
    <property type="match status" value="1"/>
</dbReference>
<evidence type="ECO:0000256" key="18">
    <source>
        <dbReference type="SAM" id="Phobius"/>
    </source>
</evidence>
<dbReference type="InterPro" id="IPR013767">
    <property type="entry name" value="PAS_fold"/>
</dbReference>
<feature type="domain" description="PAC" evidence="22">
    <location>
        <begin position="408"/>
        <end position="460"/>
    </location>
</feature>
<dbReference type="Gene3D" id="3.30.565.10">
    <property type="entry name" value="Histidine kinase-like ATPase, C-terminal domain"/>
    <property type="match status" value="1"/>
</dbReference>
<dbReference type="InterPro" id="IPR011006">
    <property type="entry name" value="CheY-like_superfamily"/>
</dbReference>
<dbReference type="PATRIC" id="fig|1208321.3.peg.2861"/>
<dbReference type="NCBIfam" id="TIGR00229">
    <property type="entry name" value="sensory_box"/>
    <property type="match status" value="2"/>
</dbReference>
<gene>
    <name evidence="25" type="ORF">D104_14350</name>
</gene>
<dbReference type="STRING" id="1208321.D104_14350"/>
<dbReference type="OrthoDB" id="6110612at2"/>
<evidence type="ECO:0000256" key="1">
    <source>
        <dbReference type="ARBA" id="ARBA00000085"/>
    </source>
</evidence>
<dbReference type="SMART" id="SM01079">
    <property type="entry name" value="CHASE"/>
    <property type="match status" value="1"/>
</dbReference>
<name>W1RPX8_9GAMM</name>
<comment type="catalytic activity">
    <reaction evidence="1">
        <text>ATP + protein L-histidine = ADP + protein N-phospho-L-histidine.</text>
        <dbReference type="EC" id="2.7.13.3"/>
    </reaction>
</comment>
<feature type="domain" description="PAC" evidence="22">
    <location>
        <begin position="700"/>
        <end position="752"/>
    </location>
</feature>
<dbReference type="InterPro" id="IPR008207">
    <property type="entry name" value="Sig_transdc_His_kin_Hpt_dom"/>
</dbReference>
<evidence type="ECO:0000259" key="24">
    <source>
        <dbReference type="PROSITE" id="PS50894"/>
    </source>
</evidence>
<dbReference type="PANTHER" id="PTHR45339:SF1">
    <property type="entry name" value="HYBRID SIGNAL TRANSDUCTION HISTIDINE KINASE J"/>
    <property type="match status" value="1"/>
</dbReference>
<dbReference type="SMART" id="SM00387">
    <property type="entry name" value="HATPase_c"/>
    <property type="match status" value="1"/>
</dbReference>
<feature type="domain" description="PAC" evidence="22">
    <location>
        <begin position="569"/>
        <end position="621"/>
    </location>
</feature>
<dbReference type="Gene3D" id="3.30.450.20">
    <property type="entry name" value="PAS domain"/>
    <property type="match status" value="3"/>
</dbReference>
<evidence type="ECO:0000256" key="13">
    <source>
        <dbReference type="ARBA" id="ARBA00023136"/>
    </source>
</evidence>
<dbReference type="SMART" id="SM00091">
    <property type="entry name" value="PAS"/>
    <property type="match status" value="3"/>
</dbReference>
<dbReference type="SUPFAM" id="SSF55785">
    <property type="entry name" value="PYP-like sensor domain (PAS domain)"/>
    <property type="match status" value="3"/>
</dbReference>
<dbReference type="SUPFAM" id="SSF47384">
    <property type="entry name" value="Homodimeric domain of signal transducing histidine kinase"/>
    <property type="match status" value="1"/>
</dbReference>
<proteinExistence type="predicted"/>
<dbReference type="GO" id="GO:0006355">
    <property type="term" value="P:regulation of DNA-templated transcription"/>
    <property type="evidence" value="ECO:0007669"/>
    <property type="project" value="InterPro"/>
</dbReference>
<dbReference type="CDD" id="cd00088">
    <property type="entry name" value="HPT"/>
    <property type="match status" value="1"/>
</dbReference>
<dbReference type="InterPro" id="IPR003594">
    <property type="entry name" value="HATPase_dom"/>
</dbReference>
<evidence type="ECO:0000313" key="26">
    <source>
        <dbReference type="Proteomes" id="UP000018857"/>
    </source>
</evidence>
<dbReference type="FunFam" id="3.30.565.10:FF:000010">
    <property type="entry name" value="Sensor histidine kinase RcsC"/>
    <property type="match status" value="1"/>
</dbReference>
<accession>W1RPX8</accession>
<dbReference type="SMART" id="SM00448">
    <property type="entry name" value="REC"/>
    <property type="match status" value="2"/>
</dbReference>
<evidence type="ECO:0000259" key="19">
    <source>
        <dbReference type="PROSITE" id="PS50109"/>
    </source>
</evidence>
<dbReference type="GO" id="GO:0000155">
    <property type="term" value="F:phosphorelay sensor kinase activity"/>
    <property type="evidence" value="ECO:0007669"/>
    <property type="project" value="InterPro"/>
</dbReference>
<feature type="domain" description="PAS" evidence="21">
    <location>
        <begin position="483"/>
        <end position="544"/>
    </location>
</feature>
<dbReference type="Pfam" id="PF00072">
    <property type="entry name" value="Response_reg"/>
    <property type="match status" value="1"/>
</dbReference>
<dbReference type="SMART" id="SM00086">
    <property type="entry name" value="PAC"/>
    <property type="match status" value="3"/>
</dbReference>
<keyword evidence="9 25" id="KW-0418">Kinase</keyword>
<reference evidence="25 26" key="1">
    <citation type="journal article" date="2014" name="Genome Announc.">
        <title>Draft Genome Sequence of Marinomonas sp. Strain D104, a Polycyclic Aromatic Hydrocarbon-Degrading Bacterium from the Deep-Sea Sediment of the Arctic Ocean.</title>
        <authorList>
            <person name="Dong C."/>
            <person name="Bai X."/>
            <person name="Lai Q."/>
            <person name="Xie Y."/>
            <person name="Chen X."/>
            <person name="Shao Z."/>
        </authorList>
    </citation>
    <scope>NUCLEOTIDE SEQUENCE [LARGE SCALE GENOMIC DNA]</scope>
    <source>
        <strain evidence="25 26">D104</strain>
    </source>
</reference>
<evidence type="ECO:0000256" key="12">
    <source>
        <dbReference type="ARBA" id="ARBA00023012"/>
    </source>
</evidence>
<evidence type="ECO:0000256" key="9">
    <source>
        <dbReference type="ARBA" id="ARBA00022777"/>
    </source>
</evidence>
<evidence type="ECO:0000256" key="10">
    <source>
        <dbReference type="ARBA" id="ARBA00022840"/>
    </source>
</evidence>
<dbReference type="InterPro" id="IPR036890">
    <property type="entry name" value="HATPase_C_sf"/>
</dbReference>
<dbReference type="EC" id="2.7.13.3" evidence="3"/>
<dbReference type="eggNOG" id="COG2205">
    <property type="taxonomic scope" value="Bacteria"/>
</dbReference>
<dbReference type="PROSITE" id="PS50113">
    <property type="entry name" value="PAC"/>
    <property type="match status" value="3"/>
</dbReference>
<evidence type="ECO:0000259" key="23">
    <source>
        <dbReference type="PROSITE" id="PS50839"/>
    </source>
</evidence>
<evidence type="ECO:0000256" key="3">
    <source>
        <dbReference type="ARBA" id="ARBA00012438"/>
    </source>
</evidence>
<dbReference type="CDD" id="cd16922">
    <property type="entry name" value="HATPase_EvgS-ArcB-TorS-like"/>
    <property type="match status" value="1"/>
</dbReference>
<dbReference type="Pfam" id="PF03924">
    <property type="entry name" value="CHASE"/>
    <property type="match status" value="1"/>
</dbReference>
<evidence type="ECO:0000256" key="15">
    <source>
        <dbReference type="ARBA" id="ARBA00068150"/>
    </source>
</evidence>
<sequence>MKKISFDNFYNRYVILVLLFGMLVTLAVTYRVQDSNKERIADAIFQSSHHVMEEVLYRIQIYQYGLRGARGVLLTAGENEITQDMFHQYSLTRDLETEFPGALGFGFIRRVSQNKVDHFIQSARQHGWPDFQIKELTSNFGDRFIIQFVEPVERNLPAIGLDIASEKNRREAASSALYSGGVRMTGPITLVQASGKAQQSVLILMPIYRGGKVPSTLEERKEKGFGWSYAPLIIEDVLKDLQIDLEKVHYELFDITDVDNKVRFYDSGDLKDDRHKVFQSQSIYGRQWESCFSVSSAFIADLHLPNPFSVLVIGGFISALVALLVAMVRANVAHKSRIAAIVESSADGIISKSLSNEIVSWNKGAEQIFGYTQEEVMGKSSLELLVPTDLQYEDKLILSSVIESKESFLVETRRKTKSGSDVPVALTVSPIFDSNHIVVGVSNSVRDISERKKAEAKIRDLNTNLESQVKARTLELQEINLLLNDVLNASSEISIIATDKKGVINLFNSGAQRMLGYSAEEAVNKMTSLDFHDHNEIEQAQKAILETSGTYVSDLMDVLIFKAFHDDYDRNEWTYIDKFGNRKPVSLVITPMKNADNQIVGFLGMAMDITEQKESQLALVSARDQLLVATEAARLGVWRWDVELGVLEWNDIMFDIYQLPRLKNDETPVVFDTWLEKVHPEDRVWTSTFLQEILATEGTYSIDFRIVLPDGSVRYIKSDAYVDKTNNGNTINVIGVNQDITSERELETRLRNAKNEADAASAAKSSFLANMSHEIRTPMNAILGMLQLVKRTSLTHQQEDYISKAHISAKSLLGLINDVLDFSKVDAGKLELESVPFDVEKLLYELSTVLSGGTLKDNVELIFDIDKDIPPSLVGDKLRLLQVLINLLSNAIKFTLEGSVTLEIKHTNAAEGVSRLTVSVKDTGIGISDDKIESIFEVFSQAESSTTRRFGGSGLGLVICRRFVELMGGTLSVKSTLGEGSLFYFTIDLPIADSPDSSLMMIQKSAPVRILIVDNNIASQTILTRMANNLGWSHEQADTIEAVIHWVNEAIQCNNPFDIVLLDVKTSDFVGRDSLLKMRGQFDLVSRQPKIILLANMSNETLERSIDLATDYLIKPTTQSQLSETIIKALSGNRTAIKSRTEKQDIQTKGHLEGIKLLLVEDNAFNRQVATELLAAEGAIVTVAEGGREGVETVLEQDADFFDLVLMDMQMPGVDGLEATRLIRQNTLFASLPIVAMTANVSESDRRACLDAGMNDHLGKPLDVDLMIACILRYVDKKPLLNVNIEAETIIEKEDNASKEYEDIESVLNRFGGSADLFKSVVESFVIESNDLLEKIQQGVKERDPVRTREYIHSLKGSALTMGLLQLSSQLSHFEQVLKATEDKDELEVCFSSIQVSDLRSQLHQVLDTIVSEVNGFT</sequence>
<evidence type="ECO:0000256" key="4">
    <source>
        <dbReference type="ARBA" id="ARBA00022475"/>
    </source>
</evidence>
<dbReference type="Gene3D" id="3.40.50.2300">
    <property type="match status" value="2"/>
</dbReference>
<feature type="domain" description="PAS" evidence="21">
    <location>
        <begin position="334"/>
        <end position="405"/>
    </location>
</feature>
<dbReference type="Pfam" id="PF00512">
    <property type="entry name" value="HisKA"/>
    <property type="match status" value="1"/>
</dbReference>
<dbReference type="InterPro" id="IPR042240">
    <property type="entry name" value="CHASE_sf"/>
</dbReference>
<dbReference type="PRINTS" id="PR00344">
    <property type="entry name" value="BCTRLSENSOR"/>
</dbReference>
<dbReference type="RefSeq" id="WP_024024922.1">
    <property type="nucleotide sequence ID" value="NZ_AYOZ01000045.1"/>
</dbReference>
<keyword evidence="11 18" id="KW-1133">Transmembrane helix</keyword>
<dbReference type="InterPro" id="IPR006189">
    <property type="entry name" value="CHASE_dom"/>
</dbReference>
<dbReference type="Gene3D" id="3.30.450.350">
    <property type="entry name" value="CHASE domain"/>
    <property type="match status" value="1"/>
</dbReference>
<comment type="caution">
    <text evidence="25">The sequence shown here is derived from an EMBL/GenBank/DDBJ whole genome shotgun (WGS) entry which is preliminary data.</text>
</comment>
<keyword evidence="5 17" id="KW-0597">Phosphoprotein</keyword>
<keyword evidence="6" id="KW-0808">Transferase</keyword>
<dbReference type="SUPFAM" id="SSF55874">
    <property type="entry name" value="ATPase domain of HSP90 chaperone/DNA topoisomerase II/histidine kinase"/>
    <property type="match status" value="1"/>
</dbReference>
<dbReference type="Pfam" id="PF01627">
    <property type="entry name" value="Hpt"/>
    <property type="match status" value="1"/>
</dbReference>
<evidence type="ECO:0000256" key="17">
    <source>
        <dbReference type="PROSITE-ProRule" id="PRU00169"/>
    </source>
</evidence>
<dbReference type="FunFam" id="1.10.287.130:FF:000002">
    <property type="entry name" value="Two-component osmosensing histidine kinase"/>
    <property type="match status" value="1"/>
</dbReference>
<keyword evidence="7 18" id="KW-0812">Transmembrane</keyword>
<dbReference type="InterPro" id="IPR000700">
    <property type="entry name" value="PAS-assoc_C"/>
</dbReference>
<keyword evidence="4" id="KW-1003">Cell membrane</keyword>
<feature type="modified residue" description="4-aspartylphosphate" evidence="17">
    <location>
        <position position="1208"/>
    </location>
</feature>
<dbReference type="Pfam" id="PF08447">
    <property type="entry name" value="PAS_3"/>
    <property type="match status" value="1"/>
</dbReference>
<feature type="domain" description="Response regulatory" evidence="20">
    <location>
        <begin position="1156"/>
        <end position="1275"/>
    </location>
</feature>
<feature type="transmembrane region" description="Helical" evidence="18">
    <location>
        <begin position="12"/>
        <end position="30"/>
    </location>
</feature>
<feature type="modified residue" description="Phosphohistidine" evidence="16">
    <location>
        <position position="1353"/>
    </location>
</feature>
<keyword evidence="10" id="KW-0067">ATP-binding</keyword>
<evidence type="ECO:0000256" key="8">
    <source>
        <dbReference type="ARBA" id="ARBA00022741"/>
    </source>
</evidence>
<dbReference type="InterPro" id="IPR036641">
    <property type="entry name" value="HPT_dom_sf"/>
</dbReference>
<keyword evidence="13 18" id="KW-0472">Membrane</keyword>
<dbReference type="SUPFAM" id="SSF47226">
    <property type="entry name" value="Histidine-containing phosphotransfer domain, HPT domain"/>
    <property type="match status" value="1"/>
</dbReference>
<dbReference type="SUPFAM" id="SSF52172">
    <property type="entry name" value="CheY-like"/>
    <property type="match status" value="2"/>
</dbReference>
<evidence type="ECO:0000256" key="7">
    <source>
        <dbReference type="ARBA" id="ARBA00022692"/>
    </source>
</evidence>
<dbReference type="GO" id="GO:0005524">
    <property type="term" value="F:ATP binding"/>
    <property type="evidence" value="ECO:0007669"/>
    <property type="project" value="UniProtKB-KW"/>
</dbReference>
<feature type="modified residue" description="4-aspartylphosphate" evidence="17">
    <location>
        <position position="1063"/>
    </location>
</feature>
<dbReference type="PROSITE" id="PS50110">
    <property type="entry name" value="RESPONSE_REGULATORY"/>
    <property type="match status" value="2"/>
</dbReference>
<dbReference type="CDD" id="cd17546">
    <property type="entry name" value="REC_hyHK_CKI1_RcsC-like"/>
    <property type="match status" value="1"/>
</dbReference>
<dbReference type="InterPro" id="IPR013655">
    <property type="entry name" value="PAS_fold_3"/>
</dbReference>
<feature type="domain" description="Response regulatory" evidence="20">
    <location>
        <begin position="1009"/>
        <end position="1130"/>
    </location>
</feature>
<feature type="domain" description="CHASE" evidence="23">
    <location>
        <begin position="77"/>
        <end position="225"/>
    </location>
</feature>
<dbReference type="PROSITE" id="PS50894">
    <property type="entry name" value="HPT"/>
    <property type="match status" value="1"/>
</dbReference>
<dbReference type="Pfam" id="PF00989">
    <property type="entry name" value="PAS"/>
    <property type="match status" value="2"/>
</dbReference>
<dbReference type="eggNOG" id="COG3614">
    <property type="taxonomic scope" value="Bacteria"/>
</dbReference>
<evidence type="ECO:0000256" key="5">
    <source>
        <dbReference type="ARBA" id="ARBA00022553"/>
    </source>
</evidence>
<dbReference type="Proteomes" id="UP000018857">
    <property type="component" value="Unassembled WGS sequence"/>
</dbReference>
<feature type="domain" description="Histidine kinase" evidence="19">
    <location>
        <begin position="770"/>
        <end position="991"/>
    </location>
</feature>
<dbReference type="Gene3D" id="1.20.120.160">
    <property type="entry name" value="HPT domain"/>
    <property type="match status" value="1"/>
</dbReference>
<dbReference type="Pfam" id="PF02518">
    <property type="entry name" value="HATPase_c"/>
    <property type="match status" value="1"/>
</dbReference>
<organism evidence="25 26">
    <name type="scientific">Marinomonas profundimaris</name>
    <dbReference type="NCBI Taxonomy" id="1208321"/>
    <lineage>
        <taxon>Bacteria</taxon>
        <taxon>Pseudomonadati</taxon>
        <taxon>Pseudomonadota</taxon>
        <taxon>Gammaproteobacteria</taxon>
        <taxon>Oceanospirillales</taxon>
        <taxon>Oceanospirillaceae</taxon>
        <taxon>Marinomonas</taxon>
    </lineage>
</organism>
<dbReference type="InterPro" id="IPR003661">
    <property type="entry name" value="HisK_dim/P_dom"/>
</dbReference>
<protein>
    <recommendedName>
        <fullName evidence="15">Sensory/regulatory protein RpfC</fullName>
        <ecNumber evidence="3">2.7.13.3</ecNumber>
    </recommendedName>
</protein>
<dbReference type="EMBL" id="AYOZ01000045">
    <property type="protein sequence ID" value="ETI58757.1"/>
    <property type="molecule type" value="Genomic_DNA"/>
</dbReference>
<dbReference type="PROSITE" id="PS50839">
    <property type="entry name" value="CHASE"/>
    <property type="match status" value="1"/>
</dbReference>
<feature type="domain" description="HPt" evidence="24">
    <location>
        <begin position="1314"/>
        <end position="1417"/>
    </location>
</feature>
<dbReference type="SMART" id="SM00388">
    <property type="entry name" value="HisKA"/>
    <property type="match status" value="1"/>
</dbReference>
<dbReference type="PANTHER" id="PTHR45339">
    <property type="entry name" value="HYBRID SIGNAL TRANSDUCTION HISTIDINE KINASE J"/>
    <property type="match status" value="1"/>
</dbReference>
<dbReference type="Gene3D" id="2.10.70.100">
    <property type="match status" value="1"/>
</dbReference>
<dbReference type="PROSITE" id="PS50112">
    <property type="entry name" value="PAS"/>
    <property type="match status" value="2"/>
</dbReference>
<comment type="subunit">
    <text evidence="14">At low DSF concentrations, interacts with RpfF.</text>
</comment>
<keyword evidence="12" id="KW-0902">Two-component regulatory system</keyword>
<dbReference type="GO" id="GO:0005886">
    <property type="term" value="C:plasma membrane"/>
    <property type="evidence" value="ECO:0007669"/>
    <property type="project" value="UniProtKB-SubCell"/>
</dbReference>
<dbReference type="InterPro" id="IPR001610">
    <property type="entry name" value="PAC"/>
</dbReference>
<keyword evidence="26" id="KW-1185">Reference proteome</keyword>
<dbReference type="PROSITE" id="PS50109">
    <property type="entry name" value="HIS_KIN"/>
    <property type="match status" value="1"/>
</dbReference>
<comment type="subcellular location">
    <subcellularLocation>
        <location evidence="2">Cell membrane</location>
        <topology evidence="2">Multi-pass membrane protein</topology>
    </subcellularLocation>
</comment>
<dbReference type="Gene3D" id="1.10.287.130">
    <property type="match status" value="1"/>
</dbReference>
<dbReference type="CDD" id="cd00130">
    <property type="entry name" value="PAS"/>
    <property type="match status" value="3"/>
</dbReference>
<evidence type="ECO:0000256" key="2">
    <source>
        <dbReference type="ARBA" id="ARBA00004651"/>
    </source>
</evidence>
<keyword evidence="8" id="KW-0547">Nucleotide-binding</keyword>
<dbReference type="InterPro" id="IPR001789">
    <property type="entry name" value="Sig_transdc_resp-reg_receiver"/>
</dbReference>
<dbReference type="eggNOG" id="COG5002">
    <property type="taxonomic scope" value="Bacteria"/>
</dbReference>
<dbReference type="InterPro" id="IPR035965">
    <property type="entry name" value="PAS-like_dom_sf"/>
</dbReference>
<evidence type="ECO:0000256" key="16">
    <source>
        <dbReference type="PROSITE-ProRule" id="PRU00110"/>
    </source>
</evidence>
<evidence type="ECO:0000256" key="14">
    <source>
        <dbReference type="ARBA" id="ARBA00064003"/>
    </source>
</evidence>
<evidence type="ECO:0000259" key="20">
    <source>
        <dbReference type="PROSITE" id="PS50110"/>
    </source>
</evidence>
<evidence type="ECO:0000259" key="22">
    <source>
        <dbReference type="PROSITE" id="PS50113"/>
    </source>
</evidence>
<dbReference type="InterPro" id="IPR000014">
    <property type="entry name" value="PAS"/>
</dbReference>
<dbReference type="InterPro" id="IPR004358">
    <property type="entry name" value="Sig_transdc_His_kin-like_C"/>
</dbReference>
<evidence type="ECO:0000256" key="6">
    <source>
        <dbReference type="ARBA" id="ARBA00022679"/>
    </source>
</evidence>
<evidence type="ECO:0000259" key="21">
    <source>
        <dbReference type="PROSITE" id="PS50112"/>
    </source>
</evidence>